<comment type="similarity">
    <text evidence="2">Belongs to the sulfatase family.</text>
</comment>
<keyword evidence="3" id="KW-0479">Metal-binding</keyword>
<dbReference type="Proteomes" id="UP000183832">
    <property type="component" value="Unassembled WGS sequence"/>
</dbReference>
<dbReference type="InterPro" id="IPR024607">
    <property type="entry name" value="Sulfatase_CS"/>
</dbReference>
<protein>
    <submittedName>
        <fullName evidence="9">CLUMA_CG014926, isoform A</fullName>
    </submittedName>
</protein>
<keyword evidence="4" id="KW-0378">Hydrolase</keyword>
<evidence type="ECO:0000256" key="2">
    <source>
        <dbReference type="ARBA" id="ARBA00008779"/>
    </source>
</evidence>
<evidence type="ECO:0000256" key="5">
    <source>
        <dbReference type="ARBA" id="ARBA00022837"/>
    </source>
</evidence>
<keyword evidence="10" id="KW-1185">Reference proteome</keyword>
<evidence type="ECO:0000313" key="9">
    <source>
        <dbReference type="EMBL" id="CRL01710.1"/>
    </source>
</evidence>
<dbReference type="AlphaFoldDB" id="A0A1J1IRK3"/>
<evidence type="ECO:0000256" key="4">
    <source>
        <dbReference type="ARBA" id="ARBA00022801"/>
    </source>
</evidence>
<dbReference type="GO" id="GO:0008484">
    <property type="term" value="F:sulfuric ester hydrolase activity"/>
    <property type="evidence" value="ECO:0007669"/>
    <property type="project" value="InterPro"/>
</dbReference>
<dbReference type="PANTHER" id="PTHR10342">
    <property type="entry name" value="ARYLSULFATASE"/>
    <property type="match status" value="1"/>
</dbReference>
<accession>A0A1J1IRK3</accession>
<dbReference type="InterPro" id="IPR017850">
    <property type="entry name" value="Alkaline_phosphatase_core_sf"/>
</dbReference>
<dbReference type="SUPFAM" id="SSF53649">
    <property type="entry name" value="Alkaline phosphatase-like"/>
    <property type="match status" value="1"/>
</dbReference>
<sequence length="546" mass="62266">MLKMKRNILAYFLLLIIFVHCEKILKCKKVEKPNIVIIMADDMGSFDASYRGSNEFLTPNIDALAYNGIILDRFYTPPVCTPSRASVMTGKYPHTIGMQNFVVRAVEAYALGNDQTLMSDYFKQAGYSTHLIGKWHLGFYEKKFTPTYRGFDTFFGYYNGFIDYFNRTHYSFNTPGYDFRRNKEVTYENFGEYATTLFTNEAVKLIKNKNDEPLFMMVNHLAPHTANNYELMQAPQEEIDKFKHIEDPNRRILAAMISKLDDGIGQIVEALEDANILDNTIILFYSDNGGKFTGRFNNYGSNFPLRGQKNSPWEGAVRNLAFIFSPLIGNSQRIYDGYMYTADVLPTLASAAGIKIGDVEGYDMWNAIINKKISPRSEVIPSFDNISGHSSIILDKWKFVNGTTFDGIYDGYLGIIPEYNLDPNEYANRVSSSIAGKALENYGKTLSNGKILNLRRNAMIDCNEKQIPLTLCEPLKSPCLFDIHRDPCERENLSSMFPDVVAKLQQRMLEIVESAAPVRRTFVDDPLSNPALYNNTWVSYRDYSEI</sequence>
<dbReference type="Pfam" id="PF00884">
    <property type="entry name" value="Sulfatase"/>
    <property type="match status" value="1"/>
</dbReference>
<dbReference type="OrthoDB" id="103349at2759"/>
<feature type="chain" id="PRO_5012204651" evidence="7">
    <location>
        <begin position="22"/>
        <end position="546"/>
    </location>
</feature>
<dbReference type="STRING" id="568069.A0A1J1IRK3"/>
<evidence type="ECO:0000256" key="1">
    <source>
        <dbReference type="ARBA" id="ARBA00001913"/>
    </source>
</evidence>
<keyword evidence="6" id="KW-0325">Glycoprotein</keyword>
<dbReference type="InterPro" id="IPR047115">
    <property type="entry name" value="ARSB"/>
</dbReference>
<dbReference type="Gene3D" id="3.40.720.10">
    <property type="entry name" value="Alkaline Phosphatase, subunit A"/>
    <property type="match status" value="1"/>
</dbReference>
<reference evidence="9 10" key="1">
    <citation type="submission" date="2015-04" db="EMBL/GenBank/DDBJ databases">
        <authorList>
            <person name="Syromyatnikov M.Y."/>
            <person name="Popov V.N."/>
        </authorList>
    </citation>
    <scope>NUCLEOTIDE SEQUENCE [LARGE SCALE GENOMIC DNA]</scope>
</reference>
<gene>
    <name evidence="9" type="primary">similar to Arylsulfatase J</name>
    <name evidence="9" type="ORF">CLUMA_CG014926</name>
</gene>
<dbReference type="PROSITE" id="PS00523">
    <property type="entry name" value="SULFATASE_1"/>
    <property type="match status" value="1"/>
</dbReference>
<dbReference type="PROSITE" id="PS00149">
    <property type="entry name" value="SULFATASE_2"/>
    <property type="match status" value="1"/>
</dbReference>
<dbReference type="EMBL" id="CVRI01000056">
    <property type="protein sequence ID" value="CRL01710.1"/>
    <property type="molecule type" value="Genomic_DNA"/>
</dbReference>
<evidence type="ECO:0000256" key="6">
    <source>
        <dbReference type="ARBA" id="ARBA00023180"/>
    </source>
</evidence>
<dbReference type="PANTHER" id="PTHR10342:SF264">
    <property type="entry name" value="MIP05773P-RELATED"/>
    <property type="match status" value="1"/>
</dbReference>
<dbReference type="InterPro" id="IPR000917">
    <property type="entry name" value="Sulfatase_N"/>
</dbReference>
<proteinExistence type="inferred from homology"/>
<dbReference type="GO" id="GO:0046872">
    <property type="term" value="F:metal ion binding"/>
    <property type="evidence" value="ECO:0007669"/>
    <property type="project" value="UniProtKB-KW"/>
</dbReference>
<evidence type="ECO:0000256" key="7">
    <source>
        <dbReference type="SAM" id="SignalP"/>
    </source>
</evidence>
<evidence type="ECO:0000256" key="3">
    <source>
        <dbReference type="ARBA" id="ARBA00022723"/>
    </source>
</evidence>
<feature type="domain" description="Sulfatase N-terminal" evidence="8">
    <location>
        <begin position="33"/>
        <end position="354"/>
    </location>
</feature>
<comment type="cofactor">
    <cofactor evidence="1">
        <name>Ca(2+)</name>
        <dbReference type="ChEBI" id="CHEBI:29108"/>
    </cofactor>
</comment>
<keyword evidence="5" id="KW-0106">Calcium</keyword>
<feature type="signal peptide" evidence="7">
    <location>
        <begin position="1"/>
        <end position="21"/>
    </location>
</feature>
<name>A0A1J1IRK3_9DIPT</name>
<evidence type="ECO:0000313" key="10">
    <source>
        <dbReference type="Proteomes" id="UP000183832"/>
    </source>
</evidence>
<dbReference type="Gene3D" id="3.30.1120.10">
    <property type="match status" value="1"/>
</dbReference>
<keyword evidence="7" id="KW-0732">Signal</keyword>
<evidence type="ECO:0000259" key="8">
    <source>
        <dbReference type="Pfam" id="PF00884"/>
    </source>
</evidence>
<dbReference type="CDD" id="cd16029">
    <property type="entry name" value="4-S"/>
    <property type="match status" value="1"/>
</dbReference>
<organism evidence="9 10">
    <name type="scientific">Clunio marinus</name>
    <dbReference type="NCBI Taxonomy" id="568069"/>
    <lineage>
        <taxon>Eukaryota</taxon>
        <taxon>Metazoa</taxon>
        <taxon>Ecdysozoa</taxon>
        <taxon>Arthropoda</taxon>
        <taxon>Hexapoda</taxon>
        <taxon>Insecta</taxon>
        <taxon>Pterygota</taxon>
        <taxon>Neoptera</taxon>
        <taxon>Endopterygota</taxon>
        <taxon>Diptera</taxon>
        <taxon>Nematocera</taxon>
        <taxon>Chironomoidea</taxon>
        <taxon>Chironomidae</taxon>
        <taxon>Clunio</taxon>
    </lineage>
</organism>